<dbReference type="SUPFAM" id="SSF52317">
    <property type="entry name" value="Class I glutamine amidotransferase-like"/>
    <property type="match status" value="1"/>
</dbReference>
<dbReference type="Proteomes" id="UP001142325">
    <property type="component" value="Unassembled WGS sequence"/>
</dbReference>
<dbReference type="PRINTS" id="PR00096">
    <property type="entry name" value="GATASE"/>
</dbReference>
<evidence type="ECO:0000313" key="4">
    <source>
        <dbReference type="Proteomes" id="UP001142325"/>
    </source>
</evidence>
<dbReference type="InterPro" id="IPR006221">
    <property type="entry name" value="TrpG/PapA_dom"/>
</dbReference>
<dbReference type="Pfam" id="PF00117">
    <property type="entry name" value="GATase"/>
    <property type="match status" value="1"/>
</dbReference>
<reference evidence="3" key="2">
    <citation type="submission" date="2023-01" db="EMBL/GenBank/DDBJ databases">
        <authorList>
            <person name="Sun Q."/>
            <person name="Evtushenko L."/>
        </authorList>
    </citation>
    <scope>NUCLEOTIDE SEQUENCE</scope>
    <source>
        <strain evidence="3">VKM Ac-1958</strain>
    </source>
</reference>
<keyword evidence="4" id="KW-1185">Reference proteome</keyword>
<dbReference type="CDD" id="cd01743">
    <property type="entry name" value="GATase1_Anthranilate_Synthase"/>
    <property type="match status" value="1"/>
</dbReference>
<dbReference type="AlphaFoldDB" id="A0A9W6HRM2"/>
<dbReference type="GO" id="GO:0000162">
    <property type="term" value="P:L-tryptophan biosynthetic process"/>
    <property type="evidence" value="ECO:0007669"/>
    <property type="project" value="TreeGrafter"/>
</dbReference>
<evidence type="ECO:0000313" key="3">
    <source>
        <dbReference type="EMBL" id="GLK00859.1"/>
    </source>
</evidence>
<dbReference type="GO" id="GO:0005829">
    <property type="term" value="C:cytosol"/>
    <property type="evidence" value="ECO:0007669"/>
    <property type="project" value="TreeGrafter"/>
</dbReference>
<organism evidence="3 4">
    <name type="scientific">Microbacterium keratanolyticum</name>
    <dbReference type="NCBI Taxonomy" id="67574"/>
    <lineage>
        <taxon>Bacteria</taxon>
        <taxon>Bacillati</taxon>
        <taxon>Actinomycetota</taxon>
        <taxon>Actinomycetes</taxon>
        <taxon>Micrococcales</taxon>
        <taxon>Microbacteriaceae</taxon>
        <taxon>Microbacterium</taxon>
    </lineage>
</organism>
<dbReference type="Gene3D" id="3.40.50.880">
    <property type="match status" value="1"/>
</dbReference>
<dbReference type="PANTHER" id="PTHR43418:SF4">
    <property type="entry name" value="MULTIFUNCTIONAL TRYPTOPHAN BIOSYNTHESIS PROTEIN"/>
    <property type="match status" value="1"/>
</dbReference>
<protein>
    <submittedName>
        <fullName evidence="3">Glutamine amidotransferase</fullName>
    </submittedName>
</protein>
<dbReference type="PRINTS" id="PR00097">
    <property type="entry name" value="ANTSNTHASEII"/>
</dbReference>
<accession>A0A9W6HRM2</accession>
<sequence>MTRATRVLVVDNHDSFVFTLVGYLRELGAEVDLVESDAHDGSAFDTMLDGYDGVLISPGPGRPEAAGASMDVVRVAAEKRMPLLGVCLGHQSIAAAFGAAVTGAPELKHGMVSDVRHEATALFQGIRSPFRAGRYHSLAVAETALPDDLVVTARTLEGTVMAIEHRELPIWGVQFHPESVLTESGYRLLANWLEQCGSATAVAASATLDPLR</sequence>
<dbReference type="InterPro" id="IPR050472">
    <property type="entry name" value="Anth_synth/Amidotransfase"/>
</dbReference>
<dbReference type="PANTHER" id="PTHR43418">
    <property type="entry name" value="MULTIFUNCTIONAL TRYPTOPHAN BIOSYNTHESIS PROTEIN-RELATED"/>
    <property type="match status" value="1"/>
</dbReference>
<dbReference type="PROSITE" id="PS51273">
    <property type="entry name" value="GATASE_TYPE_1"/>
    <property type="match status" value="1"/>
</dbReference>
<name>A0A9W6HRM2_9MICO</name>
<dbReference type="EMBL" id="BSET01000001">
    <property type="protein sequence ID" value="GLK00859.1"/>
    <property type="molecule type" value="Genomic_DNA"/>
</dbReference>
<dbReference type="NCBIfam" id="TIGR00566">
    <property type="entry name" value="trpG_papA"/>
    <property type="match status" value="1"/>
</dbReference>
<feature type="domain" description="Glutamine amidotransferase" evidence="2">
    <location>
        <begin position="8"/>
        <end position="194"/>
    </location>
</feature>
<dbReference type="GO" id="GO:0004049">
    <property type="term" value="F:anthranilate synthase activity"/>
    <property type="evidence" value="ECO:0007669"/>
    <property type="project" value="TreeGrafter"/>
</dbReference>
<dbReference type="InterPro" id="IPR017926">
    <property type="entry name" value="GATASE"/>
</dbReference>
<gene>
    <name evidence="3" type="primary">pabA</name>
    <name evidence="3" type="ORF">GCM10017596_05740</name>
</gene>
<dbReference type="FunFam" id="3.40.50.880:FF:000003">
    <property type="entry name" value="Anthranilate synthase component II"/>
    <property type="match status" value="1"/>
</dbReference>
<keyword evidence="1 3" id="KW-0315">Glutamine amidotransferase</keyword>
<dbReference type="PRINTS" id="PR00099">
    <property type="entry name" value="CPSGATASE"/>
</dbReference>
<comment type="caution">
    <text evidence="3">The sequence shown here is derived from an EMBL/GenBank/DDBJ whole genome shotgun (WGS) entry which is preliminary data.</text>
</comment>
<dbReference type="RefSeq" id="WP_204938539.1">
    <property type="nucleotide sequence ID" value="NZ_BAAAUM010000001.1"/>
</dbReference>
<evidence type="ECO:0000256" key="1">
    <source>
        <dbReference type="ARBA" id="ARBA00022962"/>
    </source>
</evidence>
<reference evidence="3" key="1">
    <citation type="journal article" date="2014" name="Int. J. Syst. Evol. Microbiol.">
        <title>Complete genome sequence of Corynebacterium casei LMG S-19264T (=DSM 44701T), isolated from a smear-ripened cheese.</title>
        <authorList>
            <consortium name="US DOE Joint Genome Institute (JGI-PGF)"/>
            <person name="Walter F."/>
            <person name="Albersmeier A."/>
            <person name="Kalinowski J."/>
            <person name="Ruckert C."/>
        </authorList>
    </citation>
    <scope>NUCLEOTIDE SEQUENCE</scope>
    <source>
        <strain evidence="3">VKM Ac-1958</strain>
    </source>
</reference>
<proteinExistence type="predicted"/>
<dbReference type="InterPro" id="IPR029062">
    <property type="entry name" value="Class_I_gatase-like"/>
</dbReference>
<evidence type="ECO:0000259" key="2">
    <source>
        <dbReference type="Pfam" id="PF00117"/>
    </source>
</evidence>